<dbReference type="Gene3D" id="3.40.1350.10">
    <property type="match status" value="1"/>
</dbReference>
<proteinExistence type="inferred from homology"/>
<feature type="domain" description="TSEN34 N-terminal" evidence="8">
    <location>
        <begin position="11"/>
        <end position="78"/>
    </location>
</feature>
<feature type="region of interest" description="Disordered" evidence="6">
    <location>
        <begin position="158"/>
        <end position="208"/>
    </location>
</feature>
<dbReference type="STRING" id="231916.A0A409VQE0"/>
<evidence type="ECO:0000256" key="4">
    <source>
        <dbReference type="PIRNR" id="PIRNR017250"/>
    </source>
</evidence>
<feature type="compositionally biased region" description="Low complexity" evidence="6">
    <location>
        <begin position="192"/>
        <end position="208"/>
    </location>
</feature>
<comment type="similarity">
    <text evidence="1 4">Belongs to the tRNA-intron endonuclease family.</text>
</comment>
<dbReference type="GO" id="GO:0000214">
    <property type="term" value="C:tRNA-intron endonuclease complex"/>
    <property type="evidence" value="ECO:0007669"/>
    <property type="project" value="UniProtKB-UniRule"/>
</dbReference>
<name>A0A409VQE0_9AGAR</name>
<feature type="active site" evidence="5">
    <location>
        <position position="320"/>
    </location>
</feature>
<dbReference type="Pfam" id="PF01974">
    <property type="entry name" value="tRNA_int_endo"/>
    <property type="match status" value="1"/>
</dbReference>
<comment type="caution">
    <text evidence="9">The sequence shown here is derived from an EMBL/GenBank/DDBJ whole genome shotgun (WGS) entry which is preliminary data.</text>
</comment>
<comment type="function">
    <text evidence="4">Constitutes one of the two catalytic subunit of the tRNA-splicing endonuclease complex, a complex responsible for identification and cleavage of the splice sites in pre-tRNA. It cleaves pre-tRNA at the 5'- and 3'-splice sites to release the intron. The products are an intron and two tRNA half-molecules bearing 2',3'-cyclic phosphate and 5'-OH termini. There are no conserved sequences at the splice sites, but the intron is invariably located at the same site in the gene, placing the splice sites an invariant distance from the constant structural features of the tRNA body.</text>
</comment>
<sequence length="345" mass="37598">MSDSEARPVALRVANKTAYVWDVDDIATLRSKHRICGVLTGTLPHLSQQNVFLGVPLVLMPEEAVLLVETGAAVLVDDPKAYLEPTIPQLQKWSAEQQESIRTQLAYTETKLAKESASPGRALSEEALRKRKEREERKKAQAALAAKAAGDEGLDVFAQEASSSSSPAPTPNEAERTSTPSVSLPSDPRPSTPSISTDPSKSSSSLPPYTIVIPASATSHEWYSPESCTYTTIEAAREAGVWDYPSTLFERARCGVFKDLWKQGYFMGGGIKFGGEYLVYPGDPLRYHSHFAATVIESPIASLRPMEIVAHGRLGTATKKAHLLCGWDDEKKEVSYLSIEWAGFG</sequence>
<dbReference type="GO" id="GO:0003676">
    <property type="term" value="F:nucleic acid binding"/>
    <property type="evidence" value="ECO:0007669"/>
    <property type="project" value="InterPro"/>
</dbReference>
<dbReference type="SUPFAM" id="SSF53032">
    <property type="entry name" value="tRNA-intron endonuclease catalytic domain-like"/>
    <property type="match status" value="1"/>
</dbReference>
<evidence type="ECO:0000259" key="8">
    <source>
        <dbReference type="Pfam" id="PF26577"/>
    </source>
</evidence>
<keyword evidence="10" id="KW-1185">Reference proteome</keyword>
<dbReference type="CDD" id="cd22363">
    <property type="entry name" value="tRNA-intron_lyase_C"/>
    <property type="match status" value="1"/>
</dbReference>
<keyword evidence="3 4" id="KW-0456">Lyase</keyword>
<dbReference type="GO" id="GO:0000379">
    <property type="term" value="P:tRNA-type intron splice site recognition and cleavage"/>
    <property type="evidence" value="ECO:0007669"/>
    <property type="project" value="UniProtKB-UniRule"/>
</dbReference>
<dbReference type="EMBL" id="NHYE01005594">
    <property type="protein sequence ID" value="PPQ68492.1"/>
    <property type="molecule type" value="Genomic_DNA"/>
</dbReference>
<keyword evidence="2 4" id="KW-0819">tRNA processing</keyword>
<dbReference type="PANTHER" id="PTHR13070">
    <property type="entry name" value="TRNA-SPLICING ENDONUCLEASE SUBUNIT SEN34-RELATED"/>
    <property type="match status" value="1"/>
</dbReference>
<evidence type="ECO:0000256" key="1">
    <source>
        <dbReference type="ARBA" id="ARBA00008078"/>
    </source>
</evidence>
<reference evidence="9 10" key="1">
    <citation type="journal article" date="2018" name="Evol. Lett.">
        <title>Horizontal gene cluster transfer increased hallucinogenic mushroom diversity.</title>
        <authorList>
            <person name="Reynolds H.T."/>
            <person name="Vijayakumar V."/>
            <person name="Gluck-Thaler E."/>
            <person name="Korotkin H.B."/>
            <person name="Matheny P.B."/>
            <person name="Slot J.C."/>
        </authorList>
    </citation>
    <scope>NUCLEOTIDE SEQUENCE [LARGE SCALE GENOMIC DNA]</scope>
    <source>
        <strain evidence="9 10">SRW20</strain>
    </source>
</reference>
<evidence type="ECO:0000256" key="2">
    <source>
        <dbReference type="ARBA" id="ARBA00022694"/>
    </source>
</evidence>
<evidence type="ECO:0000313" key="9">
    <source>
        <dbReference type="EMBL" id="PPQ68492.1"/>
    </source>
</evidence>
<evidence type="ECO:0000256" key="5">
    <source>
        <dbReference type="PIRSR" id="PIRSR017250-50"/>
    </source>
</evidence>
<evidence type="ECO:0000256" key="6">
    <source>
        <dbReference type="SAM" id="MobiDB-lite"/>
    </source>
</evidence>
<dbReference type="Proteomes" id="UP000284706">
    <property type="component" value="Unassembled WGS sequence"/>
</dbReference>
<protein>
    <recommendedName>
        <fullName evidence="4">tRNA-splicing endonuclease subunit Sen34</fullName>
        <ecNumber evidence="4">4.6.1.16</ecNumber>
    </recommendedName>
</protein>
<dbReference type="InterPro" id="IPR006677">
    <property type="entry name" value="tRNA_intron_Endonuc_cat-like"/>
</dbReference>
<dbReference type="InterPro" id="IPR059049">
    <property type="entry name" value="TSEN34_N"/>
</dbReference>
<dbReference type="InterPro" id="IPR011856">
    <property type="entry name" value="tRNA_endonuc-like_dom_sf"/>
</dbReference>
<dbReference type="InterPro" id="IPR036167">
    <property type="entry name" value="tRNA_intron_Endo_cat-like_sf"/>
</dbReference>
<organism evidence="9 10">
    <name type="scientific">Gymnopilus dilepis</name>
    <dbReference type="NCBI Taxonomy" id="231916"/>
    <lineage>
        <taxon>Eukaryota</taxon>
        <taxon>Fungi</taxon>
        <taxon>Dikarya</taxon>
        <taxon>Basidiomycota</taxon>
        <taxon>Agaricomycotina</taxon>
        <taxon>Agaricomycetes</taxon>
        <taxon>Agaricomycetidae</taxon>
        <taxon>Agaricales</taxon>
        <taxon>Agaricineae</taxon>
        <taxon>Hymenogastraceae</taxon>
        <taxon>Gymnopilus</taxon>
    </lineage>
</organism>
<dbReference type="GO" id="GO:0000213">
    <property type="term" value="F:tRNA-intron lyase activity"/>
    <property type="evidence" value="ECO:0007669"/>
    <property type="project" value="UniProtKB-UniRule"/>
</dbReference>
<dbReference type="PANTHER" id="PTHR13070:SF0">
    <property type="entry name" value="TRNA-SPLICING ENDONUCLEASE SUBUNIT SEN34"/>
    <property type="match status" value="1"/>
</dbReference>
<dbReference type="EC" id="4.6.1.16" evidence="4"/>
<feature type="region of interest" description="Disordered" evidence="6">
    <location>
        <begin position="112"/>
        <end position="145"/>
    </location>
</feature>
<dbReference type="AlphaFoldDB" id="A0A409VQE0"/>
<evidence type="ECO:0000259" key="7">
    <source>
        <dbReference type="Pfam" id="PF01974"/>
    </source>
</evidence>
<dbReference type="FunCoup" id="A0A409VQE0">
    <property type="interactions" value="46"/>
</dbReference>
<evidence type="ECO:0000313" key="10">
    <source>
        <dbReference type="Proteomes" id="UP000284706"/>
    </source>
</evidence>
<feature type="active site" evidence="5">
    <location>
        <position position="280"/>
    </location>
</feature>
<gene>
    <name evidence="9" type="ORF">CVT26_003431</name>
</gene>
<feature type="active site" evidence="5">
    <location>
        <position position="288"/>
    </location>
</feature>
<feature type="compositionally biased region" description="Basic and acidic residues" evidence="6">
    <location>
        <begin position="123"/>
        <end position="139"/>
    </location>
</feature>
<accession>A0A409VQE0</accession>
<evidence type="ECO:0000256" key="3">
    <source>
        <dbReference type="ARBA" id="ARBA00023239"/>
    </source>
</evidence>
<dbReference type="InParanoid" id="A0A409VQE0"/>
<dbReference type="InterPro" id="IPR016690">
    <property type="entry name" value="TSEN34"/>
</dbReference>
<dbReference type="OrthoDB" id="48041at2759"/>
<feature type="domain" description="tRNA intron endonuclease catalytic" evidence="7">
    <location>
        <begin position="253"/>
        <end position="332"/>
    </location>
</feature>
<dbReference type="Pfam" id="PF26577">
    <property type="entry name" value="TSEN34_N"/>
    <property type="match status" value="1"/>
</dbReference>
<dbReference type="PIRSF" id="PIRSF017250">
    <property type="entry name" value="tRNA_splic_SEN34"/>
    <property type="match status" value="1"/>
</dbReference>